<evidence type="ECO:0000313" key="2">
    <source>
        <dbReference type="Proteomes" id="UP001228139"/>
    </source>
</evidence>
<dbReference type="AlphaFoldDB" id="A0AA50DMS4"/>
<dbReference type="Proteomes" id="UP001228139">
    <property type="component" value="Chromosome"/>
</dbReference>
<reference evidence="1 2" key="1">
    <citation type="submission" date="2023-07" db="EMBL/GenBank/DDBJ databases">
        <title>Pathogenic bacteria of pear tree diseases.</title>
        <authorList>
            <person name="Zhang Z."/>
            <person name="He L."/>
            <person name="Huang R."/>
        </authorList>
    </citation>
    <scope>NUCLEOTIDE SEQUENCE [LARGE SCALE GENOMIC DNA]</scope>
    <source>
        <strain evidence="1 2">DE2</strain>
    </source>
</reference>
<gene>
    <name evidence="1" type="ORF">Q3V30_05685</name>
</gene>
<keyword evidence="2" id="KW-1185">Reference proteome</keyword>
<sequence>MMIFGQPYEFAVFYELLEKTDDNYWKFGIFIFFIDDDIYPTKGSNYTLSMAMDYLKDSYQDVIDCKVCLLNASVEDNVLFKMLAHSHGMLLNSDPNELEISNTEKLGVFLSPLEITDNGFYLFYYPGDQDEEYLIYSSDYGSTAKRTVLKKGTVSNVLAQLPNKDAIK</sequence>
<dbReference type="Pfam" id="PF15593">
    <property type="entry name" value="Imm42"/>
    <property type="match status" value="1"/>
</dbReference>
<evidence type="ECO:0000313" key="1">
    <source>
        <dbReference type="EMBL" id="WLS79982.1"/>
    </source>
</evidence>
<protein>
    <submittedName>
        <fullName evidence="1">Immunity 42 family protein</fullName>
    </submittedName>
</protein>
<dbReference type="KEGG" id="epi:Q3V30_05685"/>
<dbReference type="EMBL" id="CP132353">
    <property type="protein sequence ID" value="WLS79982.1"/>
    <property type="molecule type" value="Genomic_DNA"/>
</dbReference>
<name>A0AA50DMS4_9GAMM</name>
<dbReference type="RefSeq" id="WP_306211318.1">
    <property type="nucleotide sequence ID" value="NZ_CP132353.1"/>
</dbReference>
<accession>A0AA50DMS4</accession>
<dbReference type="InterPro" id="IPR028958">
    <property type="entry name" value="Imm42"/>
</dbReference>
<proteinExistence type="predicted"/>
<organism evidence="1 2">
    <name type="scientific">Erwinia pyri</name>
    <dbReference type="NCBI Taxonomy" id="3062598"/>
    <lineage>
        <taxon>Bacteria</taxon>
        <taxon>Pseudomonadati</taxon>
        <taxon>Pseudomonadota</taxon>
        <taxon>Gammaproteobacteria</taxon>
        <taxon>Enterobacterales</taxon>
        <taxon>Erwiniaceae</taxon>
        <taxon>Erwinia</taxon>
    </lineage>
</organism>